<evidence type="ECO:0000256" key="2">
    <source>
        <dbReference type="ARBA" id="ARBA00023204"/>
    </source>
</evidence>
<protein>
    <recommendedName>
        <fullName evidence="6">HhH-GPD domain-containing protein</fullName>
    </recommendedName>
</protein>
<gene>
    <name evidence="4" type="ORF">SO694_000970108</name>
</gene>
<accession>A0ABR1FS54</accession>
<evidence type="ECO:0000256" key="1">
    <source>
        <dbReference type="ARBA" id="ARBA00022763"/>
    </source>
</evidence>
<evidence type="ECO:0000313" key="5">
    <source>
        <dbReference type="Proteomes" id="UP001363151"/>
    </source>
</evidence>
<comment type="caution">
    <text evidence="4">The sequence shown here is derived from an EMBL/GenBank/DDBJ whole genome shotgun (WGS) entry which is preliminary data.</text>
</comment>
<keyword evidence="5" id="KW-1185">Reference proteome</keyword>
<reference evidence="4 5" key="1">
    <citation type="submission" date="2024-03" db="EMBL/GenBank/DDBJ databases">
        <title>Aureococcus anophagefferens CCMP1851 and Kratosvirus quantuckense: Draft genome of a second virus-susceptible host strain in the model system.</title>
        <authorList>
            <person name="Chase E."/>
            <person name="Truchon A.R."/>
            <person name="Schepens W."/>
            <person name="Wilhelm S.W."/>
        </authorList>
    </citation>
    <scope>NUCLEOTIDE SEQUENCE [LARGE SCALE GENOMIC DNA]</scope>
    <source>
        <strain evidence="4 5">CCMP1851</strain>
    </source>
</reference>
<keyword evidence="2" id="KW-0234">DNA repair</keyword>
<dbReference type="Proteomes" id="UP001363151">
    <property type="component" value="Unassembled WGS sequence"/>
</dbReference>
<sequence>MAPKRRAASALAPATPTKARGGSQGRRIGRADADEGAAAGRGRRGRRRPGRVRARVRAGLGRPGPRALRGRRRRAIGEIAAKCGFPDYLAKDVADDSACAALCRIIACGLSRAKAKAVVGVARAFLAGDLSDELLAAAPSASSGALRALNGVGPWSCDMYLIFHLKKADVLPLGDLGVRAARRGPSALAAYYMWRVVDTKAFNQDADA</sequence>
<feature type="region of interest" description="Disordered" evidence="3">
    <location>
        <begin position="1"/>
        <end position="51"/>
    </location>
</feature>
<proteinExistence type="predicted"/>
<dbReference type="PANTHER" id="PTHR43003">
    <property type="entry name" value="DNA-3-METHYLADENINE GLYCOSYLASE"/>
    <property type="match status" value="1"/>
</dbReference>
<dbReference type="InterPro" id="IPR051912">
    <property type="entry name" value="Alkylbase_DNA_Glycosylase/TA"/>
</dbReference>
<dbReference type="Gene3D" id="1.10.340.30">
    <property type="entry name" value="Hypothetical protein, domain 2"/>
    <property type="match status" value="1"/>
</dbReference>
<keyword evidence="1" id="KW-0227">DNA damage</keyword>
<dbReference type="PANTHER" id="PTHR43003:SF5">
    <property type="entry name" value="DNA-3-METHYLADENINE GLYCOSYLASE"/>
    <property type="match status" value="1"/>
</dbReference>
<dbReference type="EMBL" id="JBBJCI010000253">
    <property type="protein sequence ID" value="KAK7237195.1"/>
    <property type="molecule type" value="Genomic_DNA"/>
</dbReference>
<dbReference type="SUPFAM" id="SSF48150">
    <property type="entry name" value="DNA-glycosylase"/>
    <property type="match status" value="1"/>
</dbReference>
<evidence type="ECO:0000313" key="4">
    <source>
        <dbReference type="EMBL" id="KAK7237195.1"/>
    </source>
</evidence>
<dbReference type="InterPro" id="IPR011257">
    <property type="entry name" value="DNA_glycosylase"/>
</dbReference>
<evidence type="ECO:0000256" key="3">
    <source>
        <dbReference type="SAM" id="MobiDB-lite"/>
    </source>
</evidence>
<evidence type="ECO:0008006" key="6">
    <source>
        <dbReference type="Google" id="ProtNLM"/>
    </source>
</evidence>
<feature type="compositionally biased region" description="Basic residues" evidence="3">
    <location>
        <begin position="41"/>
        <end position="51"/>
    </location>
</feature>
<name>A0ABR1FS54_AURAN</name>
<organism evidence="4 5">
    <name type="scientific">Aureococcus anophagefferens</name>
    <name type="common">Harmful bloom alga</name>
    <dbReference type="NCBI Taxonomy" id="44056"/>
    <lineage>
        <taxon>Eukaryota</taxon>
        <taxon>Sar</taxon>
        <taxon>Stramenopiles</taxon>
        <taxon>Ochrophyta</taxon>
        <taxon>Pelagophyceae</taxon>
        <taxon>Pelagomonadales</taxon>
        <taxon>Pelagomonadaceae</taxon>
        <taxon>Aureococcus</taxon>
    </lineage>
</organism>
<dbReference type="Gene3D" id="1.10.1670.40">
    <property type="match status" value="1"/>
</dbReference>